<protein>
    <submittedName>
        <fullName evidence="1">Uncharacterized protein</fullName>
    </submittedName>
</protein>
<keyword evidence="2" id="KW-1185">Reference proteome</keyword>
<dbReference type="Proteomes" id="UP001234297">
    <property type="component" value="Chromosome 12"/>
</dbReference>
<dbReference type="EMBL" id="CM056820">
    <property type="protein sequence ID" value="KAJ8615792.1"/>
    <property type="molecule type" value="Genomic_DNA"/>
</dbReference>
<name>A0ACC2K3V0_PERAE</name>
<evidence type="ECO:0000313" key="1">
    <source>
        <dbReference type="EMBL" id="KAJ8615792.1"/>
    </source>
</evidence>
<proteinExistence type="predicted"/>
<reference evidence="1 2" key="1">
    <citation type="journal article" date="2022" name="Hortic Res">
        <title>A haplotype resolved chromosomal level avocado genome allows analysis of novel avocado genes.</title>
        <authorList>
            <person name="Nath O."/>
            <person name="Fletcher S.J."/>
            <person name="Hayward A."/>
            <person name="Shaw L.M."/>
            <person name="Masouleh A.K."/>
            <person name="Furtado A."/>
            <person name="Henry R.J."/>
            <person name="Mitter N."/>
        </authorList>
    </citation>
    <scope>NUCLEOTIDE SEQUENCE [LARGE SCALE GENOMIC DNA]</scope>
    <source>
        <strain evidence="2">cv. Hass</strain>
    </source>
</reference>
<comment type="caution">
    <text evidence="1">The sequence shown here is derived from an EMBL/GenBank/DDBJ whole genome shotgun (WGS) entry which is preliminary data.</text>
</comment>
<sequence>MLGDCFRRGRILAVDDGSDSDLDPVLLVSGMGGSILNARNKKNGLQIRAWVRIFLANFEFKKHLRSLYNPKTGYTESLDENVEIVVPEDDYGLHAIDNLDPSMVSLRPLNPL</sequence>
<organism evidence="1 2">
    <name type="scientific">Persea americana</name>
    <name type="common">Avocado</name>
    <dbReference type="NCBI Taxonomy" id="3435"/>
    <lineage>
        <taxon>Eukaryota</taxon>
        <taxon>Viridiplantae</taxon>
        <taxon>Streptophyta</taxon>
        <taxon>Embryophyta</taxon>
        <taxon>Tracheophyta</taxon>
        <taxon>Spermatophyta</taxon>
        <taxon>Magnoliopsida</taxon>
        <taxon>Magnoliidae</taxon>
        <taxon>Laurales</taxon>
        <taxon>Lauraceae</taxon>
        <taxon>Persea</taxon>
    </lineage>
</organism>
<evidence type="ECO:0000313" key="2">
    <source>
        <dbReference type="Proteomes" id="UP001234297"/>
    </source>
</evidence>
<gene>
    <name evidence="1" type="ORF">MRB53_035164</name>
</gene>
<accession>A0ACC2K3V0</accession>